<name>A0A1L7NIF4_PSEPU</name>
<keyword evidence="1" id="KW-0812">Transmembrane</keyword>
<proteinExistence type="predicted"/>
<dbReference type="EMBL" id="AP015029">
    <property type="protein sequence ID" value="BAW25248.1"/>
    <property type="molecule type" value="Genomic_DNA"/>
</dbReference>
<evidence type="ECO:0000313" key="3">
    <source>
        <dbReference type="Proteomes" id="UP000218731"/>
    </source>
</evidence>
<reference evidence="2 3" key="1">
    <citation type="submission" date="2015-11" db="EMBL/GenBank/DDBJ databases">
        <title>Complete genome sequencing of a biphenyl-degrading bacterium, Pseudomonas putida KF715 (=NBRC110667).</title>
        <authorList>
            <person name="Suenaga H."/>
            <person name="Fujihara N."/>
            <person name="Watanabe T."/>
            <person name="Hirose J."/>
            <person name="Kimura N."/>
            <person name="Yamazoe A."/>
            <person name="Hosoyama A."/>
            <person name="Shimodaira J."/>
            <person name="Furukawa K."/>
        </authorList>
    </citation>
    <scope>NUCLEOTIDE SEQUENCE [LARGE SCALE GENOMIC DNA]</scope>
    <source>
        <strain evidence="2 3">KF715</strain>
    </source>
</reference>
<keyword evidence="1" id="KW-0472">Membrane</keyword>
<evidence type="ECO:0000313" key="2">
    <source>
        <dbReference type="EMBL" id="BAW25248.1"/>
    </source>
</evidence>
<dbReference type="Proteomes" id="UP000218731">
    <property type="component" value="Chromosome 1"/>
</dbReference>
<evidence type="ECO:0000256" key="1">
    <source>
        <dbReference type="SAM" id="Phobius"/>
    </source>
</evidence>
<protein>
    <recommendedName>
        <fullName evidence="4">Repressor protein c2</fullName>
    </recommendedName>
</protein>
<keyword evidence="1" id="KW-1133">Transmembrane helix</keyword>
<organism evidence="2 3">
    <name type="scientific">Pseudomonas putida</name>
    <name type="common">Arthrobacter siderocapsulatus</name>
    <dbReference type="NCBI Taxonomy" id="303"/>
    <lineage>
        <taxon>Bacteria</taxon>
        <taxon>Pseudomonadati</taxon>
        <taxon>Pseudomonadota</taxon>
        <taxon>Gammaproteobacteria</taxon>
        <taxon>Pseudomonadales</taxon>
        <taxon>Pseudomonadaceae</taxon>
        <taxon>Pseudomonas</taxon>
    </lineage>
</organism>
<evidence type="ECO:0008006" key="4">
    <source>
        <dbReference type="Google" id="ProtNLM"/>
    </source>
</evidence>
<accession>A0A1L7NIF4</accession>
<gene>
    <name evidence="2" type="ORF">KF715C_ch46750</name>
</gene>
<feature type="transmembrane region" description="Helical" evidence="1">
    <location>
        <begin position="28"/>
        <end position="55"/>
    </location>
</feature>
<sequence length="89" mass="9485">MALLELFLATARARVVTANVLQGVAYRLLVAVVAVRAVYMAMIVVVVMIMVVVAVRAMNVRLLGHCRVTPGCDRRGLSHHCAISAGPDG</sequence>
<dbReference type="AlphaFoldDB" id="A0A1L7NIF4"/>